<accession>A0A518CIJ8</accession>
<keyword evidence="2" id="KW-1185">Reference proteome</keyword>
<proteinExistence type="predicted"/>
<dbReference type="GO" id="GO:0016787">
    <property type="term" value="F:hydrolase activity"/>
    <property type="evidence" value="ECO:0007669"/>
    <property type="project" value="UniProtKB-KW"/>
</dbReference>
<dbReference type="Gene3D" id="2.115.10.20">
    <property type="entry name" value="Glycosyl hydrolase domain, family 43"/>
    <property type="match status" value="1"/>
</dbReference>
<organism evidence="1 2">
    <name type="scientific">Polystyrenella longa</name>
    <dbReference type="NCBI Taxonomy" id="2528007"/>
    <lineage>
        <taxon>Bacteria</taxon>
        <taxon>Pseudomonadati</taxon>
        <taxon>Planctomycetota</taxon>
        <taxon>Planctomycetia</taxon>
        <taxon>Planctomycetales</taxon>
        <taxon>Planctomycetaceae</taxon>
        <taxon>Polystyrenella</taxon>
    </lineage>
</organism>
<sequence>MITLLNSTRCICILVPLCWWGLKMTVSHANPPRETPKWTVKSTDEWKAATESAEGLEVNQGQLVPTGEKTLFRSQLKQSESPRQLDRIEFTQPPGWTGWKSESNLGPAGGKDAAIFIPAGDKNYWYLNATRGGGVYGAWHSTDMQNWTHYPDVIGRDWVTTAEYANGTFYIYYDAPNDEDPHLILDNDLTTPEHQDLGKVFADPSHGSDSGIIRDEDGSFHLFYEDWSPLNARTHSWDSPLAGHTESLDGIHGFTPHEYPAPIDVRAKPTGKIGHYLHPTSEIPYEYEIHDGPQDAFGDYTLIKVGEYYYLFCDYHPHDGEIGLAYWFSKSLKTRFTWGGTIATGFHPDPSVGFAEGNFYLFVQRSDSFISSGPWTNGVTARGGVDVDGDGNIDQWTDWQTVREEYQSKPGFSKIIEAKAASLDLSTLPAGKGVQFEIKLDSSEERQPILDRVDVFWK</sequence>
<reference evidence="1 2" key="1">
    <citation type="submission" date="2019-02" db="EMBL/GenBank/DDBJ databases">
        <title>Deep-cultivation of Planctomycetes and their phenomic and genomic characterization uncovers novel biology.</title>
        <authorList>
            <person name="Wiegand S."/>
            <person name="Jogler M."/>
            <person name="Boedeker C."/>
            <person name="Pinto D."/>
            <person name="Vollmers J."/>
            <person name="Rivas-Marin E."/>
            <person name="Kohn T."/>
            <person name="Peeters S.H."/>
            <person name="Heuer A."/>
            <person name="Rast P."/>
            <person name="Oberbeckmann S."/>
            <person name="Bunk B."/>
            <person name="Jeske O."/>
            <person name="Meyerdierks A."/>
            <person name="Storesund J.E."/>
            <person name="Kallscheuer N."/>
            <person name="Luecker S."/>
            <person name="Lage O.M."/>
            <person name="Pohl T."/>
            <person name="Merkel B.J."/>
            <person name="Hornburger P."/>
            <person name="Mueller R.-W."/>
            <person name="Bruemmer F."/>
            <person name="Labrenz M."/>
            <person name="Spormann A.M."/>
            <person name="Op den Camp H."/>
            <person name="Overmann J."/>
            <person name="Amann R."/>
            <person name="Jetten M.S.M."/>
            <person name="Mascher T."/>
            <person name="Medema M.H."/>
            <person name="Devos D.P."/>
            <person name="Kaster A.-K."/>
            <person name="Ovreas L."/>
            <person name="Rohde M."/>
            <person name="Galperin M.Y."/>
            <person name="Jogler C."/>
        </authorList>
    </citation>
    <scope>NUCLEOTIDE SEQUENCE [LARGE SCALE GENOMIC DNA]</scope>
    <source>
        <strain evidence="1 2">Pla110</strain>
    </source>
</reference>
<dbReference type="Proteomes" id="UP000317178">
    <property type="component" value="Chromosome"/>
</dbReference>
<name>A0A518CIJ8_9PLAN</name>
<dbReference type="AlphaFoldDB" id="A0A518CIJ8"/>
<keyword evidence="1" id="KW-0378">Hydrolase</keyword>
<evidence type="ECO:0000313" key="2">
    <source>
        <dbReference type="Proteomes" id="UP000317178"/>
    </source>
</evidence>
<dbReference type="KEGG" id="plon:Pla110_07620"/>
<protein>
    <submittedName>
        <fullName evidence="1">Glycosyl hydrolases family 43</fullName>
    </submittedName>
</protein>
<gene>
    <name evidence="1" type="ORF">Pla110_07620</name>
</gene>
<evidence type="ECO:0000313" key="1">
    <source>
        <dbReference type="EMBL" id="QDU79058.1"/>
    </source>
</evidence>
<dbReference type="InterPro" id="IPR023296">
    <property type="entry name" value="Glyco_hydro_beta-prop_sf"/>
</dbReference>
<dbReference type="EMBL" id="CP036281">
    <property type="protein sequence ID" value="QDU79058.1"/>
    <property type="molecule type" value="Genomic_DNA"/>
</dbReference>
<dbReference type="SUPFAM" id="SSF75005">
    <property type="entry name" value="Arabinanase/levansucrase/invertase"/>
    <property type="match status" value="1"/>
</dbReference>